<protein>
    <submittedName>
        <fullName evidence="2">Uncharacterized protein</fullName>
    </submittedName>
</protein>
<gene>
    <name evidence="2" type="ORF">SDC9_205952</name>
</gene>
<feature type="region of interest" description="Disordered" evidence="1">
    <location>
        <begin position="14"/>
        <end position="35"/>
    </location>
</feature>
<dbReference type="AlphaFoldDB" id="A0A645J6C2"/>
<dbReference type="EMBL" id="VSSQ01130727">
    <property type="protein sequence ID" value="MPN58249.1"/>
    <property type="molecule type" value="Genomic_DNA"/>
</dbReference>
<comment type="caution">
    <text evidence="2">The sequence shown here is derived from an EMBL/GenBank/DDBJ whole genome shotgun (WGS) entry which is preliminary data.</text>
</comment>
<sequence length="35" mass="3747">MLMIATGSVLPCPEKKAKQGAAKQMNTPLGSREMK</sequence>
<evidence type="ECO:0000256" key="1">
    <source>
        <dbReference type="SAM" id="MobiDB-lite"/>
    </source>
</evidence>
<accession>A0A645J6C2</accession>
<name>A0A645J6C2_9ZZZZ</name>
<organism evidence="2">
    <name type="scientific">bioreactor metagenome</name>
    <dbReference type="NCBI Taxonomy" id="1076179"/>
    <lineage>
        <taxon>unclassified sequences</taxon>
        <taxon>metagenomes</taxon>
        <taxon>ecological metagenomes</taxon>
    </lineage>
</organism>
<reference evidence="2" key="1">
    <citation type="submission" date="2019-08" db="EMBL/GenBank/DDBJ databases">
        <authorList>
            <person name="Kucharzyk K."/>
            <person name="Murdoch R.W."/>
            <person name="Higgins S."/>
            <person name="Loffler F."/>
        </authorList>
    </citation>
    <scope>NUCLEOTIDE SEQUENCE</scope>
</reference>
<evidence type="ECO:0000313" key="2">
    <source>
        <dbReference type="EMBL" id="MPN58249.1"/>
    </source>
</evidence>
<proteinExistence type="predicted"/>